<dbReference type="Ensembl" id="ENSSGRT00000098407.1">
    <property type="protein sequence ID" value="ENSSGRP00000092457.1"/>
    <property type="gene ID" value="ENSSGRG00000046322.1"/>
</dbReference>
<dbReference type="PANTHER" id="PTHR19212:SF5">
    <property type="entry name" value="LEUCINE-RICH REPEAT FLIGHTLESS-INTERACTING PROTEIN 1"/>
    <property type="match status" value="1"/>
</dbReference>
<keyword evidence="2 3" id="KW-0175">Coiled coil</keyword>
<dbReference type="Pfam" id="PF09738">
    <property type="entry name" value="LRRFIP"/>
    <property type="match status" value="1"/>
</dbReference>
<evidence type="ECO:0000313" key="6">
    <source>
        <dbReference type="Proteomes" id="UP000472262"/>
    </source>
</evidence>
<sequence length="141" mass="16203">MTKLHVNVQVRKYKTIAEQKQKNGTEEVGSTDEDDLQNGLDPHILDLQRDANRQISDLKFKLVKSEQEVTALEQSGQMSRYKTSAEAAEKVEDELKVEKRKLQRELRSALDRIDELEASNSHLTKRLEKMKANRSALLAQQ</sequence>
<evidence type="ECO:0000256" key="1">
    <source>
        <dbReference type="ARBA" id="ARBA00008275"/>
    </source>
</evidence>
<dbReference type="AlphaFoldDB" id="A0A672RST5"/>
<evidence type="ECO:0000256" key="2">
    <source>
        <dbReference type="ARBA" id="ARBA00023054"/>
    </source>
</evidence>
<organism evidence="5 6">
    <name type="scientific">Sinocyclocheilus grahami</name>
    <name type="common">Dianchi golden-line fish</name>
    <name type="synonym">Barbus grahami</name>
    <dbReference type="NCBI Taxonomy" id="75366"/>
    <lineage>
        <taxon>Eukaryota</taxon>
        <taxon>Metazoa</taxon>
        <taxon>Chordata</taxon>
        <taxon>Craniata</taxon>
        <taxon>Vertebrata</taxon>
        <taxon>Euteleostomi</taxon>
        <taxon>Actinopterygii</taxon>
        <taxon>Neopterygii</taxon>
        <taxon>Teleostei</taxon>
        <taxon>Ostariophysi</taxon>
        <taxon>Cypriniformes</taxon>
        <taxon>Cyprinidae</taxon>
        <taxon>Cyprininae</taxon>
        <taxon>Sinocyclocheilus</taxon>
    </lineage>
</organism>
<evidence type="ECO:0000313" key="5">
    <source>
        <dbReference type="Ensembl" id="ENSSGRP00000092457.1"/>
    </source>
</evidence>
<name>A0A672RST5_SINGR</name>
<evidence type="ECO:0000256" key="3">
    <source>
        <dbReference type="SAM" id="Coils"/>
    </source>
</evidence>
<reference evidence="5" key="1">
    <citation type="submission" date="2025-08" db="UniProtKB">
        <authorList>
            <consortium name="Ensembl"/>
        </authorList>
    </citation>
    <scope>IDENTIFICATION</scope>
</reference>
<dbReference type="OMA" id="RERCWRM"/>
<evidence type="ECO:0000256" key="4">
    <source>
        <dbReference type="SAM" id="MobiDB-lite"/>
    </source>
</evidence>
<protein>
    <submittedName>
        <fullName evidence="5">Leucine rich repeat (in FLII) interacting protein 1b</fullName>
    </submittedName>
</protein>
<accession>A0A672RST5</accession>
<dbReference type="GO" id="GO:0000981">
    <property type="term" value="F:DNA-binding transcription factor activity, RNA polymerase II-specific"/>
    <property type="evidence" value="ECO:0007669"/>
    <property type="project" value="TreeGrafter"/>
</dbReference>
<keyword evidence="6" id="KW-1185">Reference proteome</keyword>
<proteinExistence type="inferred from homology"/>
<dbReference type="Proteomes" id="UP000472262">
    <property type="component" value="Unassembled WGS sequence"/>
</dbReference>
<reference evidence="5" key="2">
    <citation type="submission" date="2025-09" db="UniProtKB">
        <authorList>
            <consortium name="Ensembl"/>
        </authorList>
    </citation>
    <scope>IDENTIFICATION</scope>
</reference>
<dbReference type="InterPro" id="IPR019139">
    <property type="entry name" value="LRRFIP1/2"/>
</dbReference>
<feature type="compositionally biased region" description="Basic and acidic residues" evidence="4">
    <location>
        <begin position="16"/>
        <end position="25"/>
    </location>
</feature>
<feature type="coiled-coil region" evidence="3">
    <location>
        <begin position="55"/>
        <end position="140"/>
    </location>
</feature>
<dbReference type="GO" id="GO:0000978">
    <property type="term" value="F:RNA polymerase II cis-regulatory region sequence-specific DNA binding"/>
    <property type="evidence" value="ECO:0007669"/>
    <property type="project" value="TreeGrafter"/>
</dbReference>
<dbReference type="FunCoup" id="A0A672RST5">
    <property type="interactions" value="38"/>
</dbReference>
<comment type="similarity">
    <text evidence="1">Belongs to the LRRFIP family.</text>
</comment>
<dbReference type="PANTHER" id="PTHR19212">
    <property type="entry name" value="LEUCINE RICH REPEAT IN FLII INTERACTING PROTEIN"/>
    <property type="match status" value="1"/>
</dbReference>
<feature type="region of interest" description="Disordered" evidence="4">
    <location>
        <begin position="16"/>
        <end position="42"/>
    </location>
</feature>
<dbReference type="InParanoid" id="A0A672RST5"/>